<dbReference type="Proteomes" id="UP000016511">
    <property type="component" value="Unassembled WGS sequence"/>
</dbReference>
<dbReference type="SUPFAM" id="SSF56059">
    <property type="entry name" value="Glutathione synthetase ATP-binding domain-like"/>
    <property type="match status" value="1"/>
</dbReference>
<accession>U1X225</accession>
<evidence type="ECO:0000313" key="1">
    <source>
        <dbReference type="EMBL" id="ERI08588.1"/>
    </source>
</evidence>
<evidence type="ECO:0008006" key="3">
    <source>
        <dbReference type="Google" id="ProtNLM"/>
    </source>
</evidence>
<dbReference type="STRING" id="649747.HMPREF0083_03316"/>
<name>U1X225_ANEAE</name>
<dbReference type="Pfam" id="PF14398">
    <property type="entry name" value="ATPgrasp_YheCD"/>
    <property type="match status" value="1"/>
</dbReference>
<proteinExistence type="predicted"/>
<sequence length="369" mass="42191">MIVMKKKATGYLGILATPSTKYLPFPDKTFYAYLTQAGRRIGLPVYVILPTHINFATQSVIAYRYTTEKKWVKTRMPFPTLIYDRLSNRKKYETQIKKLKSQPSITFLGHVLGDKLKNHNHLIQHPGIAAHMPPTEPVTSMQVIKNMLNVYDAVIVKPMRNSLGIGVMKVTSKNNIHRVDGRDFKNKVFHRKFSNRSSLLFWLQNQCKVKMIAQPYLELHTPEGVPFDIRVLVQKGGNGEWGETGRAVRAGAVDGLTSNLCGGGKAHTYEPFLRQYFSEEQLLQIHREIDFIVKELPPFLESRHGRLVELGIDIGIDLSGRVWLIEVNSKPGRASFRKIENGKYRRDVQLNPLRYAYYLVQNRKGTATP</sequence>
<dbReference type="EMBL" id="AWSJ01000200">
    <property type="protein sequence ID" value="ERI08588.1"/>
    <property type="molecule type" value="Genomic_DNA"/>
</dbReference>
<keyword evidence="2" id="KW-1185">Reference proteome</keyword>
<dbReference type="HOGENOM" id="CLU_044334_0_0_9"/>
<dbReference type="AlphaFoldDB" id="U1X225"/>
<protein>
    <recommendedName>
        <fullName evidence="3">ATP-grasp domain-containing protein</fullName>
    </recommendedName>
</protein>
<dbReference type="eggNOG" id="COG0189">
    <property type="taxonomic scope" value="Bacteria"/>
</dbReference>
<comment type="caution">
    <text evidence="1">The sequence shown here is derived from an EMBL/GenBank/DDBJ whole genome shotgun (WGS) entry which is preliminary data.</text>
</comment>
<gene>
    <name evidence="1" type="ORF">HMPREF0083_03316</name>
</gene>
<organism evidence="1 2">
    <name type="scientific">Aneurinibacillus aneurinilyticus ATCC 12856</name>
    <dbReference type="NCBI Taxonomy" id="649747"/>
    <lineage>
        <taxon>Bacteria</taxon>
        <taxon>Bacillati</taxon>
        <taxon>Bacillota</taxon>
        <taxon>Bacilli</taxon>
        <taxon>Bacillales</taxon>
        <taxon>Paenibacillaceae</taxon>
        <taxon>Aneurinibacillus group</taxon>
        <taxon>Aneurinibacillus</taxon>
    </lineage>
</organism>
<dbReference type="InterPro" id="IPR026838">
    <property type="entry name" value="YheC/D"/>
</dbReference>
<evidence type="ECO:0000313" key="2">
    <source>
        <dbReference type="Proteomes" id="UP000016511"/>
    </source>
</evidence>
<reference evidence="1 2" key="1">
    <citation type="submission" date="2013-08" db="EMBL/GenBank/DDBJ databases">
        <authorList>
            <person name="Weinstock G."/>
            <person name="Sodergren E."/>
            <person name="Wylie T."/>
            <person name="Fulton L."/>
            <person name="Fulton R."/>
            <person name="Fronick C."/>
            <person name="O'Laughlin M."/>
            <person name="Godfrey J."/>
            <person name="Miner T."/>
            <person name="Herter B."/>
            <person name="Appelbaum E."/>
            <person name="Cordes M."/>
            <person name="Lek S."/>
            <person name="Wollam A."/>
            <person name="Pepin K.H."/>
            <person name="Palsikar V.B."/>
            <person name="Mitreva M."/>
            <person name="Wilson R.K."/>
        </authorList>
    </citation>
    <scope>NUCLEOTIDE SEQUENCE [LARGE SCALE GENOMIC DNA]</scope>
    <source>
        <strain evidence="1 2">ATCC 12856</strain>
    </source>
</reference>
<dbReference type="PATRIC" id="fig|649747.3.peg.3008"/>